<sequence length="117" mass="13394">MCMMFLGILRPNRVDTHYETINAPPGFETPPEKILCSRCGHITNAVYRKTYKNCVCFFVPCPWVETGEPFLACSRCNMPLEHFPQKECISCQTLTTFKSDYCPICGGRKEMPTEERG</sequence>
<proteinExistence type="predicted"/>
<dbReference type="InParanoid" id="L2GMU0"/>
<dbReference type="AlphaFoldDB" id="L2GMU0"/>
<gene>
    <name evidence="2" type="ORF">VICG_00971</name>
</gene>
<dbReference type="VEuPathDB" id="MicrosporidiaDB:VICG_00971"/>
<dbReference type="Pfam" id="PF17032">
    <property type="entry name" value="Zn_ribbon_15"/>
    <property type="match status" value="1"/>
</dbReference>
<dbReference type="GeneID" id="19881683"/>
<evidence type="ECO:0000259" key="1">
    <source>
        <dbReference type="Pfam" id="PF17032"/>
    </source>
</evidence>
<dbReference type="InterPro" id="IPR031493">
    <property type="entry name" value="Zinc_ribbon_15"/>
</dbReference>
<dbReference type="OrthoDB" id="2186471at2759"/>
<dbReference type="RefSeq" id="XP_007604418.1">
    <property type="nucleotide sequence ID" value="XM_007604356.1"/>
</dbReference>
<dbReference type="HOGENOM" id="CLU_164198_0_0_1"/>
<name>L2GMU0_VITCO</name>
<keyword evidence="3" id="KW-1185">Reference proteome</keyword>
<evidence type="ECO:0000313" key="2">
    <source>
        <dbReference type="EMBL" id="ELA41954.1"/>
    </source>
</evidence>
<reference evidence="3" key="1">
    <citation type="submission" date="2011-05" db="EMBL/GenBank/DDBJ databases">
        <title>The genome sequence of Vittaforma corneae strain ATCC 50505.</title>
        <authorList>
            <consortium name="The Broad Institute Genome Sequencing Platform"/>
            <person name="Cuomo C."/>
            <person name="Didier E."/>
            <person name="Bowers L."/>
            <person name="Young S.K."/>
            <person name="Zeng Q."/>
            <person name="Gargeya S."/>
            <person name="Fitzgerald M."/>
            <person name="Haas B."/>
            <person name="Abouelleil A."/>
            <person name="Alvarado L."/>
            <person name="Arachchi H.M."/>
            <person name="Berlin A."/>
            <person name="Chapman S.B."/>
            <person name="Gearin G."/>
            <person name="Goldberg J."/>
            <person name="Griggs A."/>
            <person name="Gujja S."/>
            <person name="Hansen M."/>
            <person name="Heiman D."/>
            <person name="Howarth C."/>
            <person name="Larimer J."/>
            <person name="Lui A."/>
            <person name="MacDonald P.J.P."/>
            <person name="McCowen C."/>
            <person name="Montmayeur A."/>
            <person name="Murphy C."/>
            <person name="Neiman D."/>
            <person name="Pearson M."/>
            <person name="Priest M."/>
            <person name="Roberts A."/>
            <person name="Saif S."/>
            <person name="Shea T."/>
            <person name="Sisk P."/>
            <person name="Stolte C."/>
            <person name="Sykes S."/>
            <person name="Wortman J."/>
            <person name="Nusbaum C."/>
            <person name="Birren B."/>
        </authorList>
    </citation>
    <scope>NUCLEOTIDE SEQUENCE [LARGE SCALE GENOMIC DNA]</scope>
    <source>
        <strain evidence="3">ATCC 50505</strain>
    </source>
</reference>
<evidence type="ECO:0000313" key="3">
    <source>
        <dbReference type="Proteomes" id="UP000011082"/>
    </source>
</evidence>
<accession>L2GMU0</accession>
<feature type="domain" description="Zinc-ribbon 15" evidence="1">
    <location>
        <begin position="34"/>
        <end position="106"/>
    </location>
</feature>
<dbReference type="Proteomes" id="UP000011082">
    <property type="component" value="Unassembled WGS sequence"/>
</dbReference>
<dbReference type="EMBL" id="JH370136">
    <property type="protein sequence ID" value="ELA41954.1"/>
    <property type="molecule type" value="Genomic_DNA"/>
</dbReference>
<organism evidence="2 3">
    <name type="scientific">Vittaforma corneae (strain ATCC 50505)</name>
    <name type="common">Microsporidian parasite</name>
    <name type="synonym">Nosema corneum</name>
    <dbReference type="NCBI Taxonomy" id="993615"/>
    <lineage>
        <taxon>Eukaryota</taxon>
        <taxon>Fungi</taxon>
        <taxon>Fungi incertae sedis</taxon>
        <taxon>Microsporidia</taxon>
        <taxon>Nosematidae</taxon>
        <taxon>Vittaforma</taxon>
    </lineage>
</organism>
<protein>
    <recommendedName>
        <fullName evidence="1">Zinc-ribbon 15 domain-containing protein</fullName>
    </recommendedName>
</protein>